<dbReference type="EMBL" id="AAQJ02000001">
    <property type="protein sequence ID" value="EDP45890.1"/>
    <property type="molecule type" value="Genomic_DNA"/>
</dbReference>
<accession>A8PLF4</accession>
<reference evidence="13" key="1">
    <citation type="submission" date="2006-04" db="EMBL/GenBank/DDBJ databases">
        <authorList>
            <person name="Seshadri R."/>
            <person name="Federici B.A."/>
        </authorList>
    </citation>
    <scope>NUCLEOTIDE SEQUENCE [LARGE SCALE GENOMIC DNA]</scope>
</reference>
<name>A8PLF4_9COXI</name>
<feature type="binding site" evidence="12">
    <location>
        <position position="167"/>
    </location>
    <ligand>
        <name>NAD(+)</name>
        <dbReference type="ChEBI" id="CHEBI:57540"/>
    </ligand>
</feature>
<dbReference type="STRING" id="59196.RICGR_0410"/>
<dbReference type="EC" id="1.3.1.9" evidence="9"/>
<dbReference type="OrthoDB" id="9803628at2"/>
<dbReference type="GO" id="GO:0004318">
    <property type="term" value="F:enoyl-[acyl-carrier-protein] reductase (NADH) activity"/>
    <property type="evidence" value="ECO:0007669"/>
    <property type="project" value="UniProtKB-EC"/>
</dbReference>
<keyword evidence="6 9" id="KW-0520">NAD</keyword>
<keyword evidence="8 9" id="KW-0275">Fatty acid biosynthesis</keyword>
<reference evidence="13" key="2">
    <citation type="submission" date="2007-10" db="EMBL/GenBank/DDBJ databases">
        <authorList>
            <person name="Myers G.S."/>
        </authorList>
    </citation>
    <scope>NUCLEOTIDE SEQUENCE [LARGE SCALE GENOMIC DNA]</scope>
</reference>
<dbReference type="Gene3D" id="1.10.8.400">
    <property type="entry name" value="Enoyl acyl carrier protein reductase"/>
    <property type="match status" value="1"/>
</dbReference>
<feature type="active site" description="Proton acceptor" evidence="10">
    <location>
        <position position="160"/>
    </location>
</feature>
<protein>
    <recommendedName>
        <fullName evidence="9">Enoyl-[acyl-carrier-protein] reductase [NADH]</fullName>
        <ecNumber evidence="9">1.3.1.9</ecNumber>
    </recommendedName>
</protein>
<evidence type="ECO:0000313" key="14">
    <source>
        <dbReference type="Proteomes" id="UP000054075"/>
    </source>
</evidence>
<evidence type="ECO:0000256" key="2">
    <source>
        <dbReference type="ARBA" id="ARBA00009233"/>
    </source>
</evidence>
<sequence>MGLLNDKCALIVGLASDRSIAYGIAEAMHREGAQLAFTYQGEKLKDRVTKMANKDFNSDIVIPCDVSRDSDITELFKQLNVHWDGLDSLIHSVAYAPTDQLKGDYFENINREGFRIAHDISSYSLGALAKAAFPMMKNLPHGGAILTLSYLGAEKALQNYNIMGLAKASLEANVRYLANSLGPQRIRVNAISAGPIRTLAASGISGFRKILAYNAAVTPLRQNTTIEQVGNTAAFLCSDMASGITGEIVHVDGGFHAIVAMDHSTKTSSI</sequence>
<keyword evidence="7" id="KW-0443">Lipid metabolism</keyword>
<dbReference type="AlphaFoldDB" id="A8PLF4"/>
<feature type="binding site" evidence="12">
    <location>
        <position position="93"/>
    </location>
    <ligand>
        <name>NAD(+)</name>
        <dbReference type="ChEBI" id="CHEBI:57540"/>
    </ligand>
</feature>
<dbReference type="PANTHER" id="PTHR43159:SF2">
    <property type="entry name" value="ENOYL-[ACYL-CARRIER-PROTEIN] REDUCTASE [NADH], CHLOROPLASTIC"/>
    <property type="match status" value="1"/>
</dbReference>
<gene>
    <name evidence="13" type="ORF">RICGR_0410</name>
</gene>
<dbReference type="GO" id="GO:0006633">
    <property type="term" value="P:fatty acid biosynthetic process"/>
    <property type="evidence" value="ECO:0007669"/>
    <property type="project" value="UniProtKB-UniPathway"/>
</dbReference>
<comment type="pathway">
    <text evidence="1">Lipid metabolism; fatty acid biosynthesis.</text>
</comment>
<dbReference type="UniPathway" id="UPA00094"/>
<comment type="similarity">
    <text evidence="2 9">Belongs to the short-chain dehydrogenases/reductases (SDR) family. FabI subfamily.</text>
</comment>
<dbReference type="PIRSF" id="PIRSF000094">
    <property type="entry name" value="Enoyl-ACP_rdct"/>
    <property type="match status" value="1"/>
</dbReference>
<feature type="binding site" evidence="11">
    <location>
        <position position="96"/>
    </location>
    <ligand>
        <name>substrate</name>
    </ligand>
</feature>
<dbReference type="Gene3D" id="3.40.50.720">
    <property type="entry name" value="NAD(P)-binding Rossmann-like Domain"/>
    <property type="match status" value="1"/>
</dbReference>
<evidence type="ECO:0000256" key="5">
    <source>
        <dbReference type="ARBA" id="ARBA00023002"/>
    </source>
</evidence>
<dbReference type="InterPro" id="IPR002347">
    <property type="entry name" value="SDR_fam"/>
</dbReference>
<evidence type="ECO:0000313" key="13">
    <source>
        <dbReference type="EMBL" id="EDP45890.1"/>
    </source>
</evidence>
<evidence type="ECO:0000256" key="7">
    <source>
        <dbReference type="ARBA" id="ARBA00023098"/>
    </source>
</evidence>
<dbReference type="InterPro" id="IPR014358">
    <property type="entry name" value="Enoyl-ACP_Rdtase_NADH"/>
</dbReference>
<evidence type="ECO:0000256" key="8">
    <source>
        <dbReference type="ARBA" id="ARBA00023160"/>
    </source>
</evidence>
<dbReference type="FunFam" id="1.10.8.400:FF:000001">
    <property type="entry name" value="Enoyl-[acyl-carrier-protein] reductase [NADH]"/>
    <property type="match status" value="1"/>
</dbReference>
<feature type="active site" description="Proton acceptor" evidence="10">
    <location>
        <position position="150"/>
    </location>
</feature>
<comment type="caution">
    <text evidence="13">The sequence shown here is derived from an EMBL/GenBank/DDBJ whole genome shotgun (WGS) entry which is preliminary data.</text>
</comment>
<evidence type="ECO:0000256" key="6">
    <source>
        <dbReference type="ARBA" id="ARBA00023027"/>
    </source>
</evidence>
<dbReference type="RefSeq" id="WP_006034878.1">
    <property type="nucleotide sequence ID" value="NZ_AAQJ02000001.1"/>
</dbReference>
<feature type="binding site" evidence="12">
    <location>
        <begin position="196"/>
        <end position="200"/>
    </location>
    <ligand>
        <name>NAD(+)</name>
        <dbReference type="ChEBI" id="CHEBI:57540"/>
    </ligand>
</feature>
<dbReference type="Pfam" id="PF13561">
    <property type="entry name" value="adh_short_C2"/>
    <property type="match status" value="1"/>
</dbReference>
<dbReference type="InterPro" id="IPR036291">
    <property type="entry name" value="NAD(P)-bd_dom_sf"/>
</dbReference>
<keyword evidence="14" id="KW-1185">Reference proteome</keyword>
<comment type="catalytic activity">
    <reaction evidence="9">
        <text>a 2,3-saturated acyl-[ACP] + NAD(+) = a (2E)-enoyl-[ACP] + NADH + H(+)</text>
        <dbReference type="Rhea" id="RHEA:10240"/>
        <dbReference type="Rhea" id="RHEA-COMP:9925"/>
        <dbReference type="Rhea" id="RHEA-COMP:9926"/>
        <dbReference type="ChEBI" id="CHEBI:15378"/>
        <dbReference type="ChEBI" id="CHEBI:57540"/>
        <dbReference type="ChEBI" id="CHEBI:57945"/>
        <dbReference type="ChEBI" id="CHEBI:78784"/>
        <dbReference type="ChEBI" id="CHEBI:78785"/>
        <dbReference type="EC" id="1.3.1.9"/>
    </reaction>
</comment>
<dbReference type="eggNOG" id="COG0623">
    <property type="taxonomic scope" value="Bacteria"/>
</dbReference>
<evidence type="ECO:0000256" key="4">
    <source>
        <dbReference type="ARBA" id="ARBA00022832"/>
    </source>
</evidence>
<dbReference type="FunFam" id="3.40.50.720:FF:000054">
    <property type="entry name" value="Enoyl-[acyl-carrier-protein] reductase [NADH]"/>
    <property type="match status" value="1"/>
</dbReference>
<dbReference type="PANTHER" id="PTHR43159">
    <property type="entry name" value="ENOYL-[ACYL-CARRIER-PROTEIN] REDUCTASE"/>
    <property type="match status" value="1"/>
</dbReference>
<dbReference type="Proteomes" id="UP000054075">
    <property type="component" value="Unassembled WGS sequence"/>
</dbReference>
<dbReference type="PRINTS" id="PR00081">
    <property type="entry name" value="GDHRDH"/>
</dbReference>
<organism evidence="13 14">
    <name type="scientific">Rickettsiella grylli</name>
    <dbReference type="NCBI Taxonomy" id="59196"/>
    <lineage>
        <taxon>Bacteria</taxon>
        <taxon>Pseudomonadati</taxon>
        <taxon>Pseudomonadota</taxon>
        <taxon>Gammaproteobacteria</taxon>
        <taxon>Legionellales</taxon>
        <taxon>Coxiellaceae</taxon>
        <taxon>Rickettsiella</taxon>
    </lineage>
</organism>
<evidence type="ECO:0000256" key="9">
    <source>
        <dbReference type="PIRNR" id="PIRNR000094"/>
    </source>
</evidence>
<keyword evidence="5 9" id="KW-0560">Oxidoreductase</keyword>
<evidence type="ECO:0000256" key="11">
    <source>
        <dbReference type="PIRSR" id="PIRSR000094-2"/>
    </source>
</evidence>
<keyword evidence="3 9" id="KW-0444">Lipid biosynthesis</keyword>
<feature type="binding site" evidence="12">
    <location>
        <begin position="19"/>
        <end position="20"/>
    </location>
    <ligand>
        <name>NAD(+)</name>
        <dbReference type="ChEBI" id="CHEBI:57540"/>
    </ligand>
</feature>
<proteinExistence type="inferred from homology"/>
<dbReference type="SUPFAM" id="SSF51735">
    <property type="entry name" value="NAD(P)-binding Rossmann-fold domains"/>
    <property type="match status" value="1"/>
</dbReference>
<feature type="binding site" evidence="12">
    <location>
        <position position="13"/>
    </location>
    <ligand>
        <name>NAD(+)</name>
        <dbReference type="ChEBI" id="CHEBI:57540"/>
    </ligand>
</feature>
<dbReference type="CDD" id="cd05372">
    <property type="entry name" value="ENR_SDR"/>
    <property type="match status" value="1"/>
</dbReference>
<keyword evidence="4" id="KW-0276">Fatty acid metabolism</keyword>
<evidence type="ECO:0000256" key="12">
    <source>
        <dbReference type="PIRSR" id="PIRSR000094-3"/>
    </source>
</evidence>
<evidence type="ECO:0000256" key="3">
    <source>
        <dbReference type="ARBA" id="ARBA00022516"/>
    </source>
</evidence>
<feature type="binding site" evidence="12">
    <location>
        <begin position="65"/>
        <end position="66"/>
    </location>
    <ligand>
        <name>NAD(+)</name>
        <dbReference type="ChEBI" id="CHEBI:57540"/>
    </ligand>
</feature>
<feature type="binding site" evidence="12">
    <location>
        <position position="40"/>
    </location>
    <ligand>
        <name>NAD(+)</name>
        <dbReference type="ChEBI" id="CHEBI:57540"/>
    </ligand>
</feature>
<evidence type="ECO:0000256" key="1">
    <source>
        <dbReference type="ARBA" id="ARBA00005194"/>
    </source>
</evidence>
<evidence type="ECO:0000256" key="10">
    <source>
        <dbReference type="PIRSR" id="PIRSR000094-1"/>
    </source>
</evidence>